<dbReference type="SUPFAM" id="SSF51161">
    <property type="entry name" value="Trimeric LpxA-like enzymes"/>
    <property type="match status" value="1"/>
</dbReference>
<accession>A0A2V4CIE9</accession>
<reference evidence="1 2" key="1">
    <citation type="submission" date="2018-05" db="EMBL/GenBank/DDBJ databases">
        <title>Flavobacterium sp. strain IMCC34758, incomplete genome.</title>
        <authorList>
            <person name="Joung Y."/>
        </authorList>
    </citation>
    <scope>NUCLEOTIDE SEQUENCE [LARGE SCALE GENOMIC DNA]</scope>
    <source>
        <strain evidence="1 2">IMCC34758</strain>
    </source>
</reference>
<dbReference type="Proteomes" id="UP000247681">
    <property type="component" value="Unassembled WGS sequence"/>
</dbReference>
<dbReference type="EMBL" id="QJHL01000001">
    <property type="protein sequence ID" value="PXY45704.1"/>
    <property type="molecule type" value="Genomic_DNA"/>
</dbReference>
<keyword evidence="2" id="KW-1185">Reference proteome</keyword>
<gene>
    <name evidence="1" type="ORF">DMB68_00475</name>
</gene>
<dbReference type="InterPro" id="IPR011004">
    <property type="entry name" value="Trimer_LpxA-like_sf"/>
</dbReference>
<sequence>MDSINKIFAHNFLAIIYFNFKMLPFSQAIKLPFDFYYKIRFENLSGKVFLNSDKITRGMIKIGGRGSEMFSRTTTIIDLKGIFKINGSLEIGHGCLIRVEKKGVFSTGKSVRIGALSKVFCENNILLKDEIDFSWECQIFDTNFHYIRNVLDNSIDDKVGSVEIGSYNWFGNRITVMKGTKTPDFFIVASNSLCNKNYYNFPQNSVVGGFPAKLIGENKKRIFENLEDTSKFDHE</sequence>
<dbReference type="Gene3D" id="2.160.10.10">
    <property type="entry name" value="Hexapeptide repeat proteins"/>
    <property type="match status" value="1"/>
</dbReference>
<name>A0A2V4CIE9_9FLAO</name>
<organism evidence="1 2">
    <name type="scientific">Flavobacterium hydrophilum</name>
    <dbReference type="NCBI Taxonomy" id="2211445"/>
    <lineage>
        <taxon>Bacteria</taxon>
        <taxon>Pseudomonadati</taxon>
        <taxon>Bacteroidota</taxon>
        <taxon>Flavobacteriia</taxon>
        <taxon>Flavobacteriales</taxon>
        <taxon>Flavobacteriaceae</taxon>
        <taxon>Flavobacterium</taxon>
    </lineage>
</organism>
<comment type="caution">
    <text evidence="1">The sequence shown here is derived from an EMBL/GenBank/DDBJ whole genome shotgun (WGS) entry which is preliminary data.</text>
</comment>
<dbReference type="OrthoDB" id="9814490at2"/>
<protein>
    <recommendedName>
        <fullName evidence="3">Transferase</fullName>
    </recommendedName>
</protein>
<evidence type="ECO:0000313" key="2">
    <source>
        <dbReference type="Proteomes" id="UP000247681"/>
    </source>
</evidence>
<dbReference type="AlphaFoldDB" id="A0A2V4CIE9"/>
<evidence type="ECO:0008006" key="3">
    <source>
        <dbReference type="Google" id="ProtNLM"/>
    </source>
</evidence>
<dbReference type="RefSeq" id="WP_110344737.1">
    <property type="nucleotide sequence ID" value="NZ_QJHL01000001.1"/>
</dbReference>
<evidence type="ECO:0000313" key="1">
    <source>
        <dbReference type="EMBL" id="PXY45704.1"/>
    </source>
</evidence>
<proteinExistence type="predicted"/>